<protein>
    <submittedName>
        <fullName evidence="7">MFS transporter</fullName>
    </submittedName>
</protein>
<feature type="transmembrane region" description="Helical" evidence="6">
    <location>
        <begin position="429"/>
        <end position="450"/>
    </location>
</feature>
<evidence type="ECO:0000256" key="6">
    <source>
        <dbReference type="SAM" id="Phobius"/>
    </source>
</evidence>
<dbReference type="GO" id="GO:0022857">
    <property type="term" value="F:transmembrane transporter activity"/>
    <property type="evidence" value="ECO:0007669"/>
    <property type="project" value="InterPro"/>
</dbReference>
<name>A0A0A1UUZ0_9HYPO</name>
<evidence type="ECO:0000256" key="5">
    <source>
        <dbReference type="SAM" id="MobiDB-lite"/>
    </source>
</evidence>
<evidence type="ECO:0000256" key="4">
    <source>
        <dbReference type="ARBA" id="ARBA00023136"/>
    </source>
</evidence>
<feature type="transmembrane region" description="Helical" evidence="6">
    <location>
        <begin position="125"/>
        <end position="146"/>
    </location>
</feature>
<evidence type="ECO:0000313" key="7">
    <source>
        <dbReference type="EMBL" id="EXV00843.1"/>
    </source>
</evidence>
<dbReference type="AlphaFoldDB" id="A0A0A1UUZ0"/>
<feature type="transmembrane region" description="Helical" evidence="6">
    <location>
        <begin position="489"/>
        <end position="509"/>
    </location>
</feature>
<keyword evidence="3 6" id="KW-1133">Transmembrane helix</keyword>
<reference evidence="7 8" key="1">
    <citation type="submission" date="2014-02" db="EMBL/GenBank/DDBJ databases">
        <title>The genome sequence of the entomopathogenic fungus Metarhizium robertsii ARSEF 2575.</title>
        <authorList>
            <person name="Giuliano Garisto Donzelli B."/>
            <person name="Roe B.A."/>
            <person name="Macmil S.L."/>
            <person name="Krasnoff S.B."/>
            <person name="Gibson D.M."/>
        </authorList>
    </citation>
    <scope>NUCLEOTIDE SEQUENCE [LARGE SCALE GENOMIC DNA]</scope>
    <source>
        <strain evidence="7 8">ARSEF 2575</strain>
    </source>
</reference>
<dbReference type="PANTHER" id="PTHR23502:SF149">
    <property type="entry name" value="TRANSPORTER, PUTATIVE-RELATED"/>
    <property type="match status" value="1"/>
</dbReference>
<dbReference type="InterPro" id="IPR036259">
    <property type="entry name" value="MFS_trans_sf"/>
</dbReference>
<evidence type="ECO:0000256" key="3">
    <source>
        <dbReference type="ARBA" id="ARBA00022989"/>
    </source>
</evidence>
<organism evidence="7 8">
    <name type="scientific">Metarhizium robertsii</name>
    <dbReference type="NCBI Taxonomy" id="568076"/>
    <lineage>
        <taxon>Eukaryota</taxon>
        <taxon>Fungi</taxon>
        <taxon>Dikarya</taxon>
        <taxon>Ascomycota</taxon>
        <taxon>Pezizomycotina</taxon>
        <taxon>Sordariomycetes</taxon>
        <taxon>Hypocreomycetidae</taxon>
        <taxon>Hypocreales</taxon>
        <taxon>Clavicipitaceae</taxon>
        <taxon>Metarhizium</taxon>
    </lineage>
</organism>
<feature type="transmembrane region" description="Helical" evidence="6">
    <location>
        <begin position="386"/>
        <end position="408"/>
    </location>
</feature>
<dbReference type="GO" id="GO:0005886">
    <property type="term" value="C:plasma membrane"/>
    <property type="evidence" value="ECO:0007669"/>
    <property type="project" value="TreeGrafter"/>
</dbReference>
<feature type="compositionally biased region" description="Basic and acidic residues" evidence="5">
    <location>
        <begin position="30"/>
        <end position="40"/>
    </location>
</feature>
<keyword evidence="2 6" id="KW-0812">Transmembrane</keyword>
<feature type="transmembrane region" description="Helical" evidence="6">
    <location>
        <begin position="343"/>
        <end position="366"/>
    </location>
</feature>
<feature type="transmembrane region" description="Helical" evidence="6">
    <location>
        <begin position="245"/>
        <end position="264"/>
    </location>
</feature>
<dbReference type="OrthoDB" id="5215911at2759"/>
<dbReference type="EMBL" id="JELW01000010">
    <property type="protein sequence ID" value="EXV00843.1"/>
    <property type="molecule type" value="Genomic_DNA"/>
</dbReference>
<evidence type="ECO:0000256" key="1">
    <source>
        <dbReference type="ARBA" id="ARBA00004141"/>
    </source>
</evidence>
<feature type="transmembrane region" description="Helical" evidence="6">
    <location>
        <begin position="456"/>
        <end position="477"/>
    </location>
</feature>
<proteinExistence type="predicted"/>
<sequence>MKENAPRYTEVRPFASTSQPVGALHSLTRPQEEYDRRRDDPDIEILPGTEIMTDAAKGGDDQASSVLVPQPSNSLDDPLNWSPFWKASAIIATSSLTFTQGFASLALAPMFPFLMEEFNRSLADVIKFTGVIILILGFSNFFWQAASSPRDTAGGLMRSVSVICLISYIWRARATSYSSFMGSIILNGFGAGPAETIQPTVTADLFFLKDRGKWNTLYWVIYMGSLMIAPVVSGSMAQHTGWPSFFWLCSGMTVLSLGMIVFGFPETIWHRGRTAAGHHAKGDWAKASDVQLEDITSSPTGPSPPPQSLVGSGKPTRSQWKAFQTTPVTWRLVWTELWTPWRLFAFPIVLFASFAVSWSCSGLLIINLTQSQVFAAPPYNWTAEQVGLTNLPLFVGTFIGLFTAGPFSDWVCARATARNGGVREPEMRLPAMIPYVVLMMLGHILPAVGYQQKWPWQPIVILGYTCTGIQVAALPAIVSTYAVDSYKPVAGALFVAITVNKNVWGYGMAEFVTGWSEQSGFIPVFMLNMGLTLLFCGVGIVFYYYGKTFRRWTKNSTVHRE</sequence>
<dbReference type="InterPro" id="IPR011701">
    <property type="entry name" value="MFS"/>
</dbReference>
<dbReference type="HOGENOM" id="CLU_008455_13_2_1"/>
<dbReference type="Proteomes" id="UP000030151">
    <property type="component" value="Unassembled WGS sequence"/>
</dbReference>
<evidence type="ECO:0000313" key="8">
    <source>
        <dbReference type="Proteomes" id="UP000030151"/>
    </source>
</evidence>
<dbReference type="Gene3D" id="1.20.1250.20">
    <property type="entry name" value="MFS general substrate transporter like domains"/>
    <property type="match status" value="1"/>
</dbReference>
<gene>
    <name evidence="7" type="ORF">X797_005856</name>
</gene>
<dbReference type="Pfam" id="PF07690">
    <property type="entry name" value="MFS_1"/>
    <property type="match status" value="1"/>
</dbReference>
<feature type="region of interest" description="Disordered" evidence="5">
    <location>
        <begin position="1"/>
        <end position="45"/>
    </location>
</feature>
<feature type="transmembrane region" description="Helical" evidence="6">
    <location>
        <begin position="216"/>
        <end position="233"/>
    </location>
</feature>
<accession>A0A0A1UUZ0</accession>
<feature type="transmembrane region" description="Helical" evidence="6">
    <location>
        <begin position="521"/>
        <end position="545"/>
    </location>
</feature>
<evidence type="ECO:0000256" key="2">
    <source>
        <dbReference type="ARBA" id="ARBA00022692"/>
    </source>
</evidence>
<dbReference type="PANTHER" id="PTHR23502">
    <property type="entry name" value="MAJOR FACILITATOR SUPERFAMILY"/>
    <property type="match status" value="1"/>
</dbReference>
<dbReference type="eggNOG" id="KOG0255">
    <property type="taxonomic scope" value="Eukaryota"/>
</dbReference>
<keyword evidence="4 6" id="KW-0472">Membrane</keyword>
<feature type="region of interest" description="Disordered" evidence="5">
    <location>
        <begin position="294"/>
        <end position="316"/>
    </location>
</feature>
<feature type="transmembrane region" description="Helical" evidence="6">
    <location>
        <begin position="89"/>
        <end position="113"/>
    </location>
</feature>
<comment type="caution">
    <text evidence="7">The sequence shown here is derived from an EMBL/GenBank/DDBJ whole genome shotgun (WGS) entry which is preliminary data.</text>
</comment>
<comment type="subcellular location">
    <subcellularLocation>
        <location evidence="1">Membrane</location>
        <topology evidence="1">Multi-pass membrane protein</topology>
    </subcellularLocation>
</comment>
<dbReference type="SUPFAM" id="SSF103473">
    <property type="entry name" value="MFS general substrate transporter"/>
    <property type="match status" value="1"/>
</dbReference>